<sequence length="632" mass="70607">MQGCDSVTVFLLKLGGIPLSEQRREDIRNIAIIAHVDHGKTTLVNQLLKQSDTLPEHMNLEDRAMDSNDIERERGITILSKNTAVKYHDTTINILDTPGHADFGGEVERIMHMVDGALLLVDAYEGTMPQTRFVLKKALEAGVKPIVVINKIDRPGARPAEVLDEVLELFIELGANDDQLDFPVVYASALNGTSSYDEDLSTQKETMDPIFETIIKNIPAPIENSDQPLQFQITMLDWDDYVGRIGVGRVYRGKIKVGDQVTVMKIDGSTQNFRVTKLFGFFGLKRNEIKEAKAGDIIAISGINDIFVGETIASAEEPEALPALHIDPPTLQMDFVANDSPFAGREGDQVTPKKLEDRLMRQTRTDVSLKVEPTDQLNAWTVSGRGELHLSILVEELRREGFEMQLSRPKVIYREIDGQMCEPFEAVQVDTPDEYVGSVIDSLSQRKGEMKNMESTGNGQTRLEFLVPSRGLIGYNNEFMSQTAGYGILNHTFDSYKPVVKNWEPGRRNGALVSINQGQSTTYSLQSVEQRGILFIGAGVEVYEGMIVGQSSRERDIAVNVTKGKNLTNTRAAGKDHSASIKTPKTLTLEEAIEFLNDDEYCEVTPQSIRLRKKILNTNERQKFDKKKNRQN</sequence>
<protein>
    <recommendedName>
        <fullName evidence="4">Large ribosomal subunit assembly factor BipA</fullName>
        <ecNumber evidence="4">3.6.5.-</ecNumber>
    </recommendedName>
    <alternativeName>
        <fullName evidence="4">GTP-binding protein BipA</fullName>
    </alternativeName>
</protein>
<dbReference type="Pfam" id="PF21018">
    <property type="entry name" value="BipA_C"/>
    <property type="match status" value="1"/>
</dbReference>
<keyword evidence="1 4" id="KW-0547">Nucleotide-binding</keyword>
<dbReference type="Gene3D" id="2.40.50.250">
    <property type="entry name" value="bipa protein"/>
    <property type="match status" value="1"/>
</dbReference>
<dbReference type="PROSITE" id="PS51722">
    <property type="entry name" value="G_TR_2"/>
    <property type="match status" value="1"/>
</dbReference>
<dbReference type="CDD" id="cd01891">
    <property type="entry name" value="TypA_BipA"/>
    <property type="match status" value="1"/>
</dbReference>
<name>A0A0R1SAU8_9LACO</name>
<dbReference type="InterPro" id="IPR035651">
    <property type="entry name" value="BipA_V"/>
</dbReference>
<dbReference type="GO" id="GO:0005525">
    <property type="term" value="F:GTP binding"/>
    <property type="evidence" value="ECO:0007669"/>
    <property type="project" value="UniProtKB-UniRule"/>
</dbReference>
<evidence type="ECO:0000313" key="6">
    <source>
        <dbReference type="EMBL" id="KRL63493.1"/>
    </source>
</evidence>
<gene>
    <name evidence="4" type="primary">bipA</name>
    <name evidence="6" type="ORF">FC23_GL000735</name>
</gene>
<dbReference type="InterPro" id="IPR047042">
    <property type="entry name" value="BipA_II"/>
</dbReference>
<dbReference type="FunFam" id="2.40.50.250:FF:000001">
    <property type="entry name" value="GTP-binding protein TypA"/>
    <property type="match status" value="1"/>
</dbReference>
<keyword evidence="4" id="KW-0694">RNA-binding</keyword>
<dbReference type="Gene3D" id="3.30.70.870">
    <property type="entry name" value="Elongation Factor G (Translational Gtpase), domain 3"/>
    <property type="match status" value="1"/>
</dbReference>
<dbReference type="InterPro" id="IPR047041">
    <property type="entry name" value="BipA_GTP-bd_dom"/>
</dbReference>
<dbReference type="GO" id="GO:0000027">
    <property type="term" value="P:ribosomal large subunit assembly"/>
    <property type="evidence" value="ECO:0007669"/>
    <property type="project" value="UniProtKB-UniRule"/>
</dbReference>
<dbReference type="GO" id="GO:0009409">
    <property type="term" value="P:response to cold"/>
    <property type="evidence" value="ECO:0007669"/>
    <property type="project" value="UniProtKB-ARBA"/>
</dbReference>
<feature type="domain" description="Tr-type G" evidence="5">
    <location>
        <begin position="25"/>
        <end position="222"/>
    </location>
</feature>
<dbReference type="PRINTS" id="PR00315">
    <property type="entry name" value="ELONGATNFCT"/>
</dbReference>
<keyword evidence="4" id="KW-0699">rRNA-binding</keyword>
<dbReference type="SUPFAM" id="SSF50447">
    <property type="entry name" value="Translation proteins"/>
    <property type="match status" value="1"/>
</dbReference>
<dbReference type="InterPro" id="IPR048876">
    <property type="entry name" value="BipA_C"/>
</dbReference>
<dbReference type="PANTHER" id="PTHR42908">
    <property type="entry name" value="TRANSLATION ELONGATION FACTOR-RELATED"/>
    <property type="match status" value="1"/>
</dbReference>
<evidence type="ECO:0000256" key="2">
    <source>
        <dbReference type="ARBA" id="ARBA00023134"/>
    </source>
</evidence>
<dbReference type="InterPro" id="IPR005225">
    <property type="entry name" value="Small_GTP-bd"/>
</dbReference>
<dbReference type="eggNOG" id="COG1217">
    <property type="taxonomic scope" value="Bacteria"/>
</dbReference>
<evidence type="ECO:0000256" key="4">
    <source>
        <dbReference type="HAMAP-Rule" id="MF_00849"/>
    </source>
</evidence>
<dbReference type="FunFam" id="3.30.70.870:FF:000003">
    <property type="entry name" value="GTP-binding protein TypA"/>
    <property type="match status" value="1"/>
</dbReference>
<dbReference type="InterPro" id="IPR042116">
    <property type="entry name" value="TypA/BipA_C"/>
</dbReference>
<dbReference type="Pfam" id="PF00009">
    <property type="entry name" value="GTP_EFTU"/>
    <property type="match status" value="1"/>
</dbReference>
<dbReference type="FunFam" id="3.30.70.240:FF:000002">
    <property type="entry name" value="GTP-binding protein TypA"/>
    <property type="match status" value="1"/>
</dbReference>
<dbReference type="CDD" id="cd03710">
    <property type="entry name" value="BipA_TypA_C"/>
    <property type="match status" value="1"/>
</dbReference>
<keyword evidence="4" id="KW-0378">Hydrolase</keyword>
<dbReference type="InterPro" id="IPR031157">
    <property type="entry name" value="G_TR_CS"/>
</dbReference>
<dbReference type="Gene3D" id="3.40.50.300">
    <property type="entry name" value="P-loop containing nucleotide triphosphate hydrolases"/>
    <property type="match status" value="1"/>
</dbReference>
<proteinExistence type="inferred from homology"/>
<dbReference type="InterPro" id="IPR009000">
    <property type="entry name" value="Transl_B-barrel_sf"/>
</dbReference>
<dbReference type="InterPro" id="IPR041095">
    <property type="entry name" value="EFG_II"/>
</dbReference>
<dbReference type="InterPro" id="IPR035647">
    <property type="entry name" value="EFG_III/V"/>
</dbReference>
<dbReference type="SUPFAM" id="SSF52540">
    <property type="entry name" value="P-loop containing nucleoside triphosphate hydrolases"/>
    <property type="match status" value="1"/>
</dbReference>
<dbReference type="Pfam" id="PF03144">
    <property type="entry name" value="GTP_EFTU_D2"/>
    <property type="match status" value="1"/>
</dbReference>
<comment type="function">
    <text evidence="4">A 50S ribosomal subunit assembly protein with GTPase activity, required for 50S subunit assembly at low temperatures, may also play a role in translation. Binds GTP and analogs. Binds the 70S ribosome between the 30S and 50S subunits, in a similar position as ribosome-bound EF-G; it contacts a number of ribosomal proteins, both rRNAs and the A-site tRNA.</text>
</comment>
<dbReference type="EC" id="3.6.5.-" evidence="4"/>
<dbReference type="NCBIfam" id="TIGR01394">
    <property type="entry name" value="TypA_BipA"/>
    <property type="match status" value="1"/>
</dbReference>
<evidence type="ECO:0000256" key="3">
    <source>
        <dbReference type="ARBA" id="ARBA00048548"/>
    </source>
</evidence>
<dbReference type="SMART" id="SM00838">
    <property type="entry name" value="EFG_C"/>
    <property type="match status" value="1"/>
</dbReference>
<dbReference type="CDD" id="cd03691">
    <property type="entry name" value="BipA_TypA_II"/>
    <property type="match status" value="1"/>
</dbReference>
<dbReference type="GO" id="GO:0003924">
    <property type="term" value="F:GTPase activity"/>
    <property type="evidence" value="ECO:0007669"/>
    <property type="project" value="UniProtKB-UniRule"/>
</dbReference>
<comment type="subunit">
    <text evidence="4">Monomer.</text>
</comment>
<dbReference type="InterPro" id="IPR047043">
    <property type="entry name" value="BipA_III"/>
</dbReference>
<dbReference type="Proteomes" id="UP000051931">
    <property type="component" value="Unassembled WGS sequence"/>
</dbReference>
<dbReference type="Pfam" id="PF14492">
    <property type="entry name" value="EFG_III"/>
    <property type="match status" value="1"/>
</dbReference>
<keyword evidence="2 4" id="KW-0342">GTP-binding</keyword>
<dbReference type="PATRIC" id="fig|1122152.4.peg.749"/>
<dbReference type="InterPro" id="IPR004161">
    <property type="entry name" value="EFTu-like_2"/>
</dbReference>
<dbReference type="GO" id="GO:0000049">
    <property type="term" value="F:tRNA binding"/>
    <property type="evidence" value="ECO:0007669"/>
    <property type="project" value="UniProtKB-KW"/>
</dbReference>
<evidence type="ECO:0000313" key="7">
    <source>
        <dbReference type="Proteomes" id="UP000051931"/>
    </source>
</evidence>
<dbReference type="GO" id="GO:1990904">
    <property type="term" value="C:ribonucleoprotein complex"/>
    <property type="evidence" value="ECO:0007669"/>
    <property type="project" value="TreeGrafter"/>
</dbReference>
<keyword evidence="4" id="KW-0963">Cytoplasm</keyword>
<dbReference type="GO" id="GO:0043022">
    <property type="term" value="F:ribosome binding"/>
    <property type="evidence" value="ECO:0007669"/>
    <property type="project" value="UniProtKB-UniRule"/>
</dbReference>
<dbReference type="HAMAP" id="MF_00849">
    <property type="entry name" value="BipA"/>
    <property type="match status" value="1"/>
</dbReference>
<feature type="binding site" evidence="4">
    <location>
        <begin position="37"/>
        <end position="42"/>
    </location>
    <ligand>
        <name>GTP</name>
        <dbReference type="ChEBI" id="CHEBI:37565"/>
    </ligand>
</feature>
<dbReference type="Gene3D" id="3.30.70.240">
    <property type="match status" value="1"/>
</dbReference>
<dbReference type="PROSITE" id="PS00301">
    <property type="entry name" value="G_TR_1"/>
    <property type="match status" value="1"/>
</dbReference>
<dbReference type="Pfam" id="PF00679">
    <property type="entry name" value="EFG_C"/>
    <property type="match status" value="1"/>
</dbReference>
<dbReference type="GO" id="GO:0019843">
    <property type="term" value="F:rRNA binding"/>
    <property type="evidence" value="ECO:0007669"/>
    <property type="project" value="UniProtKB-KW"/>
</dbReference>
<dbReference type="SUPFAM" id="SSF54980">
    <property type="entry name" value="EF-G C-terminal domain-like"/>
    <property type="match status" value="2"/>
</dbReference>
<comment type="catalytic activity">
    <reaction evidence="3 4">
        <text>GTP + H2O = GDP + phosphate + H(+)</text>
        <dbReference type="Rhea" id="RHEA:19669"/>
        <dbReference type="ChEBI" id="CHEBI:15377"/>
        <dbReference type="ChEBI" id="CHEBI:15378"/>
        <dbReference type="ChEBI" id="CHEBI:37565"/>
        <dbReference type="ChEBI" id="CHEBI:43474"/>
        <dbReference type="ChEBI" id="CHEBI:58189"/>
    </reaction>
</comment>
<evidence type="ECO:0000256" key="1">
    <source>
        <dbReference type="ARBA" id="ARBA00022741"/>
    </source>
</evidence>
<comment type="subcellular location">
    <subcellularLocation>
        <location evidence="4">Cytoplasm</location>
    </subcellularLocation>
    <text evidence="4">Binds to ribosomes.</text>
</comment>
<dbReference type="FunFam" id="2.40.30.10:FF:000016">
    <property type="entry name" value="GTP-binding protein TypA"/>
    <property type="match status" value="1"/>
</dbReference>
<dbReference type="NCBIfam" id="TIGR00231">
    <property type="entry name" value="small_GTP"/>
    <property type="match status" value="1"/>
</dbReference>
<dbReference type="Gene3D" id="2.40.30.10">
    <property type="entry name" value="Translation factors"/>
    <property type="match status" value="1"/>
</dbReference>
<dbReference type="InterPro" id="IPR000640">
    <property type="entry name" value="EFG_V-like"/>
</dbReference>
<keyword evidence="4" id="KW-0820">tRNA-binding</keyword>
<comment type="caution">
    <text evidence="6">The sequence shown here is derived from an EMBL/GenBank/DDBJ whole genome shotgun (WGS) entry which is preliminary data.</text>
</comment>
<accession>A0A0R1SAU8</accession>
<feature type="binding site" evidence="4">
    <location>
        <begin position="150"/>
        <end position="153"/>
    </location>
    <ligand>
        <name>GTP</name>
        <dbReference type="ChEBI" id="CHEBI:37565"/>
    </ligand>
</feature>
<dbReference type="InterPro" id="IPR027417">
    <property type="entry name" value="P-loop_NTPase"/>
</dbReference>
<dbReference type="FunFam" id="3.40.50.300:FF:000055">
    <property type="entry name" value="GTP-binding protein TypA"/>
    <property type="match status" value="1"/>
</dbReference>
<keyword evidence="7" id="KW-1185">Reference proteome</keyword>
<keyword evidence="4" id="KW-0690">Ribosome biogenesis</keyword>
<dbReference type="EMBL" id="AZFB01000003">
    <property type="protein sequence ID" value="KRL63493.1"/>
    <property type="molecule type" value="Genomic_DNA"/>
</dbReference>
<dbReference type="STRING" id="1122152.GCA_000425905_00172"/>
<organism evidence="6 7">
    <name type="scientific">Lactobacillus psittaci DSM 15354</name>
    <dbReference type="NCBI Taxonomy" id="1122152"/>
    <lineage>
        <taxon>Bacteria</taxon>
        <taxon>Bacillati</taxon>
        <taxon>Bacillota</taxon>
        <taxon>Bacilli</taxon>
        <taxon>Lactobacillales</taxon>
        <taxon>Lactobacillaceae</taxon>
        <taxon>Lactobacillus</taxon>
    </lineage>
</organism>
<reference evidence="6 7" key="1">
    <citation type="journal article" date="2015" name="Genome Announc.">
        <title>Expanding the biotechnology potential of lactobacilli through comparative genomics of 213 strains and associated genera.</title>
        <authorList>
            <person name="Sun Z."/>
            <person name="Harris H.M."/>
            <person name="McCann A."/>
            <person name="Guo C."/>
            <person name="Argimon S."/>
            <person name="Zhang W."/>
            <person name="Yang X."/>
            <person name="Jeffery I.B."/>
            <person name="Cooney J.C."/>
            <person name="Kagawa T.F."/>
            <person name="Liu W."/>
            <person name="Song Y."/>
            <person name="Salvetti E."/>
            <person name="Wrobel A."/>
            <person name="Rasinkangas P."/>
            <person name="Parkhill J."/>
            <person name="Rea M.C."/>
            <person name="O'Sullivan O."/>
            <person name="Ritari J."/>
            <person name="Douillard F.P."/>
            <person name="Paul Ross R."/>
            <person name="Yang R."/>
            <person name="Briner A.E."/>
            <person name="Felis G.E."/>
            <person name="de Vos W.M."/>
            <person name="Barrangou R."/>
            <person name="Klaenhammer T.R."/>
            <person name="Caufield P.W."/>
            <person name="Cui Y."/>
            <person name="Zhang H."/>
            <person name="O'Toole P.W."/>
        </authorList>
    </citation>
    <scope>NUCLEOTIDE SEQUENCE [LARGE SCALE GENOMIC DNA]</scope>
    <source>
        <strain evidence="6 7">DSM 15354</strain>
    </source>
</reference>
<comment type="similarity">
    <text evidence="4">Belongs to the TRAFAC class translation factor GTPase superfamily. Classic translation factor GTPase family. BipA subfamily.</text>
</comment>
<evidence type="ECO:0000259" key="5">
    <source>
        <dbReference type="PROSITE" id="PS51722"/>
    </source>
</evidence>
<dbReference type="InterPro" id="IPR006298">
    <property type="entry name" value="BipA"/>
</dbReference>
<dbReference type="GO" id="GO:0010467">
    <property type="term" value="P:gene expression"/>
    <property type="evidence" value="ECO:0007669"/>
    <property type="project" value="UniProtKB-ARBA"/>
</dbReference>
<dbReference type="InterPro" id="IPR000795">
    <property type="entry name" value="T_Tr_GTP-bd_dom"/>
</dbReference>
<dbReference type="PANTHER" id="PTHR42908:SF8">
    <property type="entry name" value="TR-TYPE G DOMAIN-CONTAINING PROTEIN"/>
    <property type="match status" value="1"/>
</dbReference>
<dbReference type="GO" id="GO:0005829">
    <property type="term" value="C:cytosol"/>
    <property type="evidence" value="ECO:0007669"/>
    <property type="project" value="TreeGrafter"/>
</dbReference>
<dbReference type="AlphaFoldDB" id="A0A0R1SAU8"/>
<dbReference type="CDD" id="cd16263">
    <property type="entry name" value="BipA_III"/>
    <property type="match status" value="1"/>
</dbReference>